<dbReference type="InterPro" id="IPR006115">
    <property type="entry name" value="6PGDH_NADP-bd"/>
</dbReference>
<dbReference type="SUPFAM" id="SSF51735">
    <property type="entry name" value="NAD(P)-binding Rossmann-fold domains"/>
    <property type="match status" value="1"/>
</dbReference>
<dbReference type="InterPro" id="IPR015815">
    <property type="entry name" value="HIBADH-related"/>
</dbReference>
<dbReference type="InterPro" id="IPR036291">
    <property type="entry name" value="NAD(P)-bd_dom_sf"/>
</dbReference>
<evidence type="ECO:0000256" key="2">
    <source>
        <dbReference type="ARBA" id="ARBA00023002"/>
    </source>
</evidence>
<dbReference type="SUPFAM" id="SSF48179">
    <property type="entry name" value="6-phosphogluconate dehydrogenase C-terminal domain-like"/>
    <property type="match status" value="1"/>
</dbReference>
<dbReference type="Proteomes" id="UP000010366">
    <property type="component" value="Plasmid pCHA6605.01"/>
</dbReference>
<dbReference type="HOGENOM" id="CLU_035117_0_3_3"/>
<evidence type="ECO:0000256" key="4">
    <source>
        <dbReference type="PIRSR" id="PIRSR000103-1"/>
    </source>
</evidence>
<keyword evidence="7" id="KW-0614">Plasmid</keyword>
<keyword evidence="3" id="KW-0520">NAD</keyword>
<dbReference type="PATRIC" id="fig|1173020.3.peg.7107"/>
<dbReference type="Pfam" id="PF03446">
    <property type="entry name" value="NAD_binding_2"/>
    <property type="match status" value="1"/>
</dbReference>
<dbReference type="RefSeq" id="WP_015328919.1">
    <property type="nucleotide sequence ID" value="NC_020053.1"/>
</dbReference>
<accession>K9URY4</accession>
<dbReference type="PANTHER" id="PTHR43580">
    <property type="entry name" value="OXIDOREDUCTASE GLYR1-RELATED"/>
    <property type="match status" value="1"/>
</dbReference>
<feature type="active site" evidence="4">
    <location>
        <position position="175"/>
    </location>
</feature>
<dbReference type="InterPro" id="IPR029154">
    <property type="entry name" value="HIBADH-like_NADP-bd"/>
</dbReference>
<dbReference type="EMBL" id="CP003601">
    <property type="protein sequence ID" value="AFY97034.1"/>
    <property type="molecule type" value="Genomic_DNA"/>
</dbReference>
<protein>
    <submittedName>
        <fullName evidence="7">Beta-hydroxyacid dehydrogenase, 3-hydroxyisobutyrate dehydrogenase</fullName>
    </submittedName>
</protein>
<keyword evidence="8" id="KW-1185">Reference proteome</keyword>
<evidence type="ECO:0000313" key="8">
    <source>
        <dbReference type="Proteomes" id="UP000010366"/>
    </source>
</evidence>
<dbReference type="Gene3D" id="3.40.50.720">
    <property type="entry name" value="NAD(P)-binding Rossmann-like Domain"/>
    <property type="match status" value="1"/>
</dbReference>
<feature type="domain" description="3-hydroxyisobutyrate dehydrogenase-like NAD-binding" evidence="6">
    <location>
        <begin position="169"/>
        <end position="289"/>
    </location>
</feature>
<evidence type="ECO:0000259" key="6">
    <source>
        <dbReference type="Pfam" id="PF14833"/>
    </source>
</evidence>
<dbReference type="KEGG" id="cmp:Cha6605_6205"/>
<evidence type="ECO:0000313" key="7">
    <source>
        <dbReference type="EMBL" id="AFY97034.1"/>
    </source>
</evidence>
<dbReference type="eggNOG" id="COG2084">
    <property type="taxonomic scope" value="Bacteria"/>
</dbReference>
<reference evidence="7 8" key="1">
    <citation type="submission" date="2012-05" db="EMBL/GenBank/DDBJ databases">
        <title>Noncontiguous Finished plasmid 1 of genome of Chamaesiphon sp. PCC 6605.</title>
        <authorList>
            <consortium name="US DOE Joint Genome Institute"/>
            <person name="Gugger M."/>
            <person name="Coursin T."/>
            <person name="Rippka R."/>
            <person name="Tandeau De Marsac N."/>
            <person name="Huntemann M."/>
            <person name="Wei C.-L."/>
            <person name="Han J."/>
            <person name="Detter J.C."/>
            <person name="Han C."/>
            <person name="Tapia R."/>
            <person name="Chen A."/>
            <person name="Kyrpides N."/>
            <person name="Mavromatis K."/>
            <person name="Markowitz V."/>
            <person name="Szeto E."/>
            <person name="Ivanova N."/>
            <person name="Pagani I."/>
            <person name="Pati A."/>
            <person name="Goodwin L."/>
            <person name="Nordberg H.P."/>
            <person name="Cantor M.N."/>
            <person name="Hua S.X."/>
            <person name="Woyke T."/>
            <person name="Kerfeld C.A."/>
        </authorList>
    </citation>
    <scope>NUCLEOTIDE SEQUENCE [LARGE SCALE GENOMIC DNA]</scope>
    <source>
        <strain evidence="8">ATCC 27169 / PCC 6605</strain>
        <plasmid evidence="8">Plasmid pCHA6605.01</plasmid>
    </source>
</reference>
<dbReference type="GO" id="GO:0050661">
    <property type="term" value="F:NADP binding"/>
    <property type="evidence" value="ECO:0007669"/>
    <property type="project" value="InterPro"/>
</dbReference>
<dbReference type="Gene3D" id="1.10.1040.10">
    <property type="entry name" value="N-(1-d-carboxylethyl)-l-norvaline Dehydrogenase, domain 2"/>
    <property type="match status" value="1"/>
</dbReference>
<dbReference type="PANTHER" id="PTHR43580:SF2">
    <property type="entry name" value="CYTOKINE-LIKE NUCLEAR FACTOR N-PAC"/>
    <property type="match status" value="1"/>
</dbReference>
<dbReference type="PIRSF" id="PIRSF000103">
    <property type="entry name" value="HIBADH"/>
    <property type="match status" value="1"/>
</dbReference>
<feature type="domain" description="6-phosphogluconate dehydrogenase NADP-binding" evidence="5">
    <location>
        <begin position="5"/>
        <end position="165"/>
    </location>
</feature>
<dbReference type="AlphaFoldDB" id="K9URY4"/>
<dbReference type="Pfam" id="PF14833">
    <property type="entry name" value="NAD_binding_11"/>
    <property type="match status" value="1"/>
</dbReference>
<dbReference type="GO" id="GO:0051287">
    <property type="term" value="F:NAD binding"/>
    <property type="evidence" value="ECO:0007669"/>
    <property type="project" value="InterPro"/>
</dbReference>
<dbReference type="InterPro" id="IPR051265">
    <property type="entry name" value="HIBADH-related_NP60_sf"/>
</dbReference>
<geneLocation type="plasmid" evidence="7 8">
    <name>pCHA6605.01</name>
</geneLocation>
<dbReference type="GO" id="GO:0016491">
    <property type="term" value="F:oxidoreductase activity"/>
    <property type="evidence" value="ECO:0007669"/>
    <property type="project" value="UniProtKB-KW"/>
</dbReference>
<sequence precursor="true">MNTKKIAVLGTGAMGSRLVQNLLAAGYPVTIYNRTADKVQPLLDRGAIYAVTPREAADRADIIISMVRDNDASRQVWLDPESGAILGLGKEAIAIESSTLTVEWSIELAAAIERHGSAFLDAPVVGSRPQAEAGKLIYLVGGNAEVLTTAEPVLLAAGGAIVHHLGSIGSGMAMKLAVNALFGVQVAALAEILGLLDKQGISSDRAMASLGELPVISPAAKVAGSLMVTNNHAPLFPIDLVEKDFRYVLQTAQAADASMPLSTAIHNIFQAAIDLGFGNNNITGVVRLYIPTI</sequence>
<evidence type="ECO:0000256" key="3">
    <source>
        <dbReference type="ARBA" id="ARBA00023027"/>
    </source>
</evidence>
<dbReference type="InterPro" id="IPR013328">
    <property type="entry name" value="6PGD_dom2"/>
</dbReference>
<keyword evidence="2" id="KW-0560">Oxidoreductase</keyword>
<organism evidence="7 8">
    <name type="scientific">Chamaesiphon minutus (strain ATCC 27169 / PCC 6605)</name>
    <dbReference type="NCBI Taxonomy" id="1173020"/>
    <lineage>
        <taxon>Bacteria</taxon>
        <taxon>Bacillati</taxon>
        <taxon>Cyanobacteriota</taxon>
        <taxon>Cyanophyceae</taxon>
        <taxon>Gomontiellales</taxon>
        <taxon>Chamaesiphonaceae</taxon>
        <taxon>Chamaesiphon</taxon>
    </lineage>
</organism>
<name>K9URY4_CHAP6</name>
<evidence type="ECO:0000256" key="1">
    <source>
        <dbReference type="ARBA" id="ARBA00009080"/>
    </source>
</evidence>
<dbReference type="OrthoDB" id="9786703at2"/>
<dbReference type="InterPro" id="IPR008927">
    <property type="entry name" value="6-PGluconate_DH-like_C_sf"/>
</dbReference>
<proteinExistence type="inferred from homology"/>
<comment type="similarity">
    <text evidence="1">Belongs to the HIBADH-related family.</text>
</comment>
<gene>
    <name evidence="7" type="ORF">Cha6605_6205</name>
</gene>
<evidence type="ECO:0000259" key="5">
    <source>
        <dbReference type="Pfam" id="PF03446"/>
    </source>
</evidence>